<dbReference type="SMART" id="SM00179">
    <property type="entry name" value="EGF_CA"/>
    <property type="match status" value="4"/>
</dbReference>
<dbReference type="PROSITE" id="PS01187">
    <property type="entry name" value="EGF_CA"/>
    <property type="match status" value="1"/>
</dbReference>
<keyword evidence="4 5" id="KW-1015">Disulfide bond</keyword>
<dbReference type="GeneTree" id="ENSGT00940000156971"/>
<dbReference type="Proteomes" id="UP000007646">
    <property type="component" value="Unassembled WGS sequence"/>
</dbReference>
<protein>
    <recommendedName>
        <fullName evidence="6">EGF-like domain-containing protein</fullName>
    </recommendedName>
</protein>
<dbReference type="InterPro" id="IPR052108">
    <property type="entry name" value="MEGF/SIB"/>
</dbReference>
<dbReference type="Gene3D" id="2.10.25.10">
    <property type="entry name" value="Laminin"/>
    <property type="match status" value="4"/>
</dbReference>
<dbReference type="Pfam" id="PF14670">
    <property type="entry name" value="FXa_inhibition"/>
    <property type="match status" value="2"/>
</dbReference>
<accession>G3UFY6</accession>
<evidence type="ECO:0000313" key="7">
    <source>
        <dbReference type="Ensembl" id="ENSLAFP00000026744.1"/>
    </source>
</evidence>
<evidence type="ECO:0000256" key="4">
    <source>
        <dbReference type="ARBA" id="ARBA00023157"/>
    </source>
</evidence>
<evidence type="ECO:0000256" key="5">
    <source>
        <dbReference type="PROSITE-ProRule" id="PRU00076"/>
    </source>
</evidence>
<dbReference type="InterPro" id="IPR000742">
    <property type="entry name" value="EGF"/>
</dbReference>
<dbReference type="Gene3D" id="2.170.300.10">
    <property type="entry name" value="Tie2 ligand-binding domain superfamily"/>
    <property type="match status" value="1"/>
</dbReference>
<evidence type="ECO:0000256" key="2">
    <source>
        <dbReference type="ARBA" id="ARBA00022729"/>
    </source>
</evidence>
<dbReference type="AlphaFoldDB" id="G3UFY6"/>
<dbReference type="eggNOG" id="KOG1218">
    <property type="taxonomic scope" value="Eukaryota"/>
</dbReference>
<dbReference type="OMA" id="TENRCTH"/>
<name>G3UFY6_LOXAF</name>
<dbReference type="PROSITE" id="PS00022">
    <property type="entry name" value="EGF_1"/>
    <property type="match status" value="2"/>
</dbReference>
<dbReference type="HOGENOM" id="CLU_042127_0_0_1"/>
<reference evidence="7" key="3">
    <citation type="submission" date="2025-09" db="UniProtKB">
        <authorList>
            <consortium name="Ensembl"/>
        </authorList>
    </citation>
    <scope>IDENTIFICATION</scope>
    <source>
        <strain evidence="7">Isolate ISIS603380</strain>
    </source>
</reference>
<dbReference type="Ensembl" id="ENSLAFT00000027467.1">
    <property type="protein sequence ID" value="ENSLAFP00000026744.1"/>
    <property type="gene ID" value="ENSLAFG00000026286.1"/>
</dbReference>
<dbReference type="InterPro" id="IPR018097">
    <property type="entry name" value="EGF_Ca-bd_CS"/>
</dbReference>
<organism evidence="7 8">
    <name type="scientific">Loxodonta africana</name>
    <name type="common">African elephant</name>
    <dbReference type="NCBI Taxonomy" id="9785"/>
    <lineage>
        <taxon>Eukaryota</taxon>
        <taxon>Metazoa</taxon>
        <taxon>Chordata</taxon>
        <taxon>Craniata</taxon>
        <taxon>Vertebrata</taxon>
        <taxon>Euteleostomi</taxon>
        <taxon>Mammalia</taxon>
        <taxon>Eutheria</taxon>
        <taxon>Afrotheria</taxon>
        <taxon>Proboscidea</taxon>
        <taxon>Elephantidae</taxon>
        <taxon>Loxodonta</taxon>
    </lineage>
</organism>
<evidence type="ECO:0000313" key="8">
    <source>
        <dbReference type="Proteomes" id="UP000007646"/>
    </source>
</evidence>
<keyword evidence="2" id="KW-0732">Signal</keyword>
<dbReference type="PRINTS" id="PR00011">
    <property type="entry name" value="EGFLAMININ"/>
</dbReference>
<evidence type="ECO:0000256" key="3">
    <source>
        <dbReference type="ARBA" id="ARBA00022737"/>
    </source>
</evidence>
<dbReference type="PROSITE" id="PS01186">
    <property type="entry name" value="EGF_2"/>
    <property type="match status" value="1"/>
</dbReference>
<evidence type="ECO:0000259" key="6">
    <source>
        <dbReference type="PROSITE" id="PS50026"/>
    </source>
</evidence>
<dbReference type="PANTHER" id="PTHR24035">
    <property type="entry name" value="MULTIPLE EPIDERMAL GROWTH FACTOR-LIKE DOMAINS PROTEIN"/>
    <property type="match status" value="1"/>
</dbReference>
<keyword evidence="3" id="KW-0677">Repeat</keyword>
<sequence length="439" mass="47318">INSCALGNGGCQHDCIQLTVMRHRCQCRPEYQLQEDGKRCVRRSPCADRNGGCMHTCQDRRGLAHCQCHTGYRLAEDRKACEEILFCTGKPMAPSPLFYHSLFSGKSLSSPSLTGFCLTNARKGHLKGIEMEIVNSCEANNGGCSHGCSHSSSGPVCTCPPGYELDTDQRTCIDVDDCVDSPCCQQVCTNTPGGYECGCYAGYRLSADGCGCEGFYGKRLKRAEELGEAARGPGRCLLQCPVDQGPEWPCICLICAACLAELDQSNPSLQWGVERVLSGPTSQGPPFCLDNSFGHDCSLTCDDCSNGGTCLPGLDGCDCPEGWTGLVCNQSEAGSGGEIVPAAPPGCPKSFYGKHCRKRCHCPNRGRCHRVYGACLCDPGLYGRFCHLACPPWAFGPGCSEECRCEQRNTQACDRRDGSCACKPGFWGEWCQHGVHLPT</sequence>
<keyword evidence="1 5" id="KW-0245">EGF-like domain</keyword>
<dbReference type="FunFam" id="2.10.25.10:FF:000037">
    <property type="entry name" value="Signal peptide, CUB domain and EGF-like domain-containing 2"/>
    <property type="match status" value="2"/>
</dbReference>
<dbReference type="FunFam" id="2.10.25.10:FF:000326">
    <property type="entry name" value="Multiple EGF like domains 6"/>
    <property type="match status" value="1"/>
</dbReference>
<proteinExistence type="predicted"/>
<dbReference type="GO" id="GO:0005509">
    <property type="term" value="F:calcium ion binding"/>
    <property type="evidence" value="ECO:0007669"/>
    <property type="project" value="InterPro"/>
</dbReference>
<evidence type="ECO:0000256" key="1">
    <source>
        <dbReference type="ARBA" id="ARBA00022536"/>
    </source>
</evidence>
<dbReference type="STRING" id="9785.ENSLAFP00000026744"/>
<feature type="domain" description="EGF-like" evidence="6">
    <location>
        <begin position="293"/>
        <end position="329"/>
    </location>
</feature>
<reference evidence="7" key="2">
    <citation type="submission" date="2025-08" db="UniProtKB">
        <authorList>
            <consortium name="Ensembl"/>
        </authorList>
    </citation>
    <scope>IDENTIFICATION</scope>
    <source>
        <strain evidence="7">Isolate ISIS603380</strain>
    </source>
</reference>
<keyword evidence="8" id="KW-1185">Reference proteome</keyword>
<dbReference type="SUPFAM" id="SSF57196">
    <property type="entry name" value="EGF/Laminin"/>
    <property type="match status" value="4"/>
</dbReference>
<dbReference type="InParanoid" id="G3UFY6"/>
<comment type="caution">
    <text evidence="5">Lacks conserved residue(s) required for the propagation of feature annotation.</text>
</comment>
<feature type="disulfide bond" evidence="5">
    <location>
        <begin position="319"/>
        <end position="328"/>
    </location>
</feature>
<dbReference type="PANTHER" id="PTHR24035:SF109">
    <property type="entry name" value="PROTEIN DRAPER"/>
    <property type="match status" value="1"/>
</dbReference>
<dbReference type="InterPro" id="IPR001881">
    <property type="entry name" value="EGF-like_Ca-bd_dom"/>
</dbReference>
<dbReference type="SMART" id="SM00181">
    <property type="entry name" value="EGF"/>
    <property type="match status" value="7"/>
</dbReference>
<dbReference type="PROSITE" id="PS50026">
    <property type="entry name" value="EGF_3"/>
    <property type="match status" value="1"/>
</dbReference>
<dbReference type="FunFam" id="2.170.300.10:FF:000041">
    <property type="entry name" value="Tyrosine protein kinase receptor tie-1, putative"/>
    <property type="match status" value="1"/>
</dbReference>
<reference evidence="7 8" key="1">
    <citation type="submission" date="2009-06" db="EMBL/GenBank/DDBJ databases">
        <title>The Genome Sequence of Loxodonta africana (African elephant).</title>
        <authorList>
            <person name="Di Palma F."/>
            <person name="Heiman D."/>
            <person name="Young S."/>
            <person name="Johnson J."/>
            <person name="Lander E.S."/>
            <person name="Lindblad-Toh K."/>
        </authorList>
    </citation>
    <scope>NUCLEOTIDE SEQUENCE [LARGE SCALE GENOMIC DNA]</scope>
    <source>
        <strain evidence="7 8">Isolate ISIS603380</strain>
    </source>
</reference>